<dbReference type="Gene3D" id="1.10.510.10">
    <property type="entry name" value="Transferase(Phosphotransferase) domain 1"/>
    <property type="match status" value="1"/>
</dbReference>
<dbReference type="GO" id="GO:0004674">
    <property type="term" value="F:protein serine/threonine kinase activity"/>
    <property type="evidence" value="ECO:0007669"/>
    <property type="project" value="UniProtKB-KW"/>
</dbReference>
<feature type="binding site" evidence="15">
    <location>
        <position position="50"/>
    </location>
    <ligand>
        <name>ATP</name>
        <dbReference type="ChEBI" id="CHEBI:30616"/>
    </ligand>
</feature>
<dbReference type="InterPro" id="IPR052441">
    <property type="entry name" value="Armadillo-Ser/Thr_Kinase"/>
</dbReference>
<evidence type="ECO:0000256" key="2">
    <source>
        <dbReference type="ARBA" id="ARBA00012513"/>
    </source>
</evidence>
<comment type="subcellular location">
    <subcellularLocation>
        <location evidence="1">Cytoplasm</location>
        <location evidence="1">Cytoskeleton</location>
        <location evidence="1">Microtubule organizing center</location>
    </subcellularLocation>
</comment>
<evidence type="ECO:0000259" key="16">
    <source>
        <dbReference type="PROSITE" id="PS50011"/>
    </source>
</evidence>
<evidence type="ECO:0000256" key="4">
    <source>
        <dbReference type="ARBA" id="ARBA00022527"/>
    </source>
</evidence>
<evidence type="ECO:0000313" key="17">
    <source>
        <dbReference type="EMBL" id="KZM85667.1"/>
    </source>
</evidence>
<dbReference type="PANTHER" id="PTHR46618">
    <property type="entry name" value="ARMADILLO REPEAT-CONTAINING PROTEIN 3"/>
    <property type="match status" value="1"/>
</dbReference>
<protein>
    <recommendedName>
        <fullName evidence="2">non-specific serine/threonine protein kinase</fullName>
        <ecNumber evidence="2">2.7.11.1</ecNumber>
    </recommendedName>
</protein>
<dbReference type="EMBL" id="LNRQ01000008">
    <property type="protein sequence ID" value="KZM85667.1"/>
    <property type="molecule type" value="Genomic_DNA"/>
</dbReference>
<dbReference type="Gramene" id="KZM85667">
    <property type="protein sequence ID" value="KZM85667"/>
    <property type="gene ID" value="DCAR_026911"/>
</dbReference>
<evidence type="ECO:0000256" key="13">
    <source>
        <dbReference type="ARBA" id="ARBA00047899"/>
    </source>
</evidence>
<keyword evidence="11" id="KW-0206">Cytoskeleton</keyword>
<evidence type="ECO:0000256" key="8">
    <source>
        <dbReference type="ARBA" id="ARBA00022741"/>
    </source>
</evidence>
<dbReference type="PROSITE" id="PS00107">
    <property type="entry name" value="PROTEIN_KINASE_ATP"/>
    <property type="match status" value="1"/>
</dbReference>
<dbReference type="InterPro" id="IPR011009">
    <property type="entry name" value="Kinase-like_dom_sf"/>
</dbReference>
<dbReference type="SUPFAM" id="SSF56112">
    <property type="entry name" value="Protein kinase-like (PK-like)"/>
    <property type="match status" value="1"/>
</dbReference>
<dbReference type="CDD" id="cd06627">
    <property type="entry name" value="STKc_Cdc7_like"/>
    <property type="match status" value="1"/>
</dbReference>
<keyword evidence="5" id="KW-0132">Cell division</keyword>
<sequence length="909" mass="101168">MSRVLASQASQKPKVVIGDKYMLGDEIGRGAHGRVYKALNLENGQFVAVKQVSLENIKDEELKNIMNEIDLLKNLDHKNIVQYLGSSKTESHLHIILEYVENGSLANIIKSNNFGPLSESLVAVYIAQVLEGLVYLHEQGVIHRDIKGANILTTKEGRVKLADFGVATKLTEANINEPSYTGTAYWMAPEVVNTPGVCVASDIWSVGCTVIELLTGSPPYSGYDPWPALWQIAQVKQPPIPDSLSPAVTDFVHQCFKEDHRQRVDAKTLLSHPWILRSRPGVDSSLCHSRPSRNINEDCPMDAETSNGHHQGSVDILPAMNANGVDDGLPTDDLFHQQAVEYSKLVATLRPDEPEDVIVYACQKLAAFFHERPEQKFVFLTQHSFLSLVELFEISENRVVCSVLQVLNVIIRDNTDIQENACLAGLIPSIMSFAVPDRPYEVRREAAYFLNQLCHSSSLTLHMFIACGGISVLVGFLEADYSKHREVIHLAIDGLWQVFKLQSRTPRDDCCHIAAKKGLLPRLINALCSLNEATQLASISNGGGLPSDAVVLQPMSADPRNSWSPTSPGLFSHMDSPGHADLSRKCIEMGAGLFLLFSESDTTVKSYMCSQSILSRVFQMFNKLEPVVLLKLLKCINHLSTDPHCLDNLQRAEAIRHLIPNLDLKEDEGPLVSHIHYEVLNALINLCKINKRRQEQAAENGIIPHLVHYIMSGSPLKEYALPLLFDMAHASPTSREQLRAHGGLDVYLSLLEDDIWSVTALDSIALCLAHDNDKKKVEQAMLRKDAVQKLVNFFQSCPAQHFVQILEPLLKIVTKSSRITKLVVPGLMPLLISRLDHCDAMERLNLLKLIKAVYEHHPHPKQLILDNNLPEKLQNLIEERQDAQTSGGHVLVKQMATSLLKALHVNTIL</sequence>
<comment type="catalytic activity">
    <reaction evidence="14">
        <text>L-seryl-[protein] + ATP = O-phospho-L-seryl-[protein] + ADP + H(+)</text>
        <dbReference type="Rhea" id="RHEA:17989"/>
        <dbReference type="Rhea" id="RHEA-COMP:9863"/>
        <dbReference type="Rhea" id="RHEA-COMP:11604"/>
        <dbReference type="ChEBI" id="CHEBI:15378"/>
        <dbReference type="ChEBI" id="CHEBI:29999"/>
        <dbReference type="ChEBI" id="CHEBI:30616"/>
        <dbReference type="ChEBI" id="CHEBI:83421"/>
        <dbReference type="ChEBI" id="CHEBI:456216"/>
        <dbReference type="EC" id="2.7.11.1"/>
    </reaction>
</comment>
<accession>A0A175YQP2</accession>
<dbReference type="SMART" id="SM00185">
    <property type="entry name" value="ARM"/>
    <property type="match status" value="3"/>
</dbReference>
<dbReference type="Pfam" id="PF00069">
    <property type="entry name" value="Pkinase"/>
    <property type="match status" value="1"/>
</dbReference>
<keyword evidence="10 15" id="KW-0067">ATP-binding</keyword>
<dbReference type="SUPFAM" id="SSF48371">
    <property type="entry name" value="ARM repeat"/>
    <property type="match status" value="1"/>
</dbReference>
<dbReference type="GO" id="GO:0005524">
    <property type="term" value="F:ATP binding"/>
    <property type="evidence" value="ECO:0007669"/>
    <property type="project" value="UniProtKB-UniRule"/>
</dbReference>
<dbReference type="InterPro" id="IPR016024">
    <property type="entry name" value="ARM-type_fold"/>
</dbReference>
<evidence type="ECO:0000256" key="15">
    <source>
        <dbReference type="PROSITE-ProRule" id="PRU10141"/>
    </source>
</evidence>
<dbReference type="FunFam" id="1.10.510.10:FF:000372">
    <property type="entry name" value="MAP3K epsilon protein kinase 1"/>
    <property type="match status" value="1"/>
</dbReference>
<keyword evidence="7" id="KW-0677">Repeat</keyword>
<dbReference type="STRING" id="79200.A0A175YQP2"/>
<feature type="domain" description="Protein kinase" evidence="16">
    <location>
        <begin position="21"/>
        <end position="275"/>
    </location>
</feature>
<evidence type="ECO:0000256" key="6">
    <source>
        <dbReference type="ARBA" id="ARBA00022679"/>
    </source>
</evidence>
<evidence type="ECO:0000256" key="12">
    <source>
        <dbReference type="ARBA" id="ARBA00023306"/>
    </source>
</evidence>
<comment type="caution">
    <text evidence="17">The sequence shown here is derived from an EMBL/GenBank/DDBJ whole genome shotgun (WGS) entry which is preliminary data.</text>
</comment>
<dbReference type="PANTHER" id="PTHR46618:SF1">
    <property type="entry name" value="ARMADILLO REPEAT-CONTAINING PROTEIN 3"/>
    <property type="match status" value="1"/>
</dbReference>
<dbReference type="InterPro" id="IPR011989">
    <property type="entry name" value="ARM-like"/>
</dbReference>
<keyword evidence="8 15" id="KW-0547">Nucleotide-binding</keyword>
<gene>
    <name evidence="17" type="ORF">DCAR_026911</name>
</gene>
<evidence type="ECO:0000256" key="10">
    <source>
        <dbReference type="ARBA" id="ARBA00022840"/>
    </source>
</evidence>
<dbReference type="SMART" id="SM00220">
    <property type="entry name" value="S_TKc"/>
    <property type="match status" value="1"/>
</dbReference>
<dbReference type="EC" id="2.7.11.1" evidence="2"/>
<comment type="catalytic activity">
    <reaction evidence="13">
        <text>L-threonyl-[protein] + ATP = O-phospho-L-threonyl-[protein] + ADP + H(+)</text>
        <dbReference type="Rhea" id="RHEA:46608"/>
        <dbReference type="Rhea" id="RHEA-COMP:11060"/>
        <dbReference type="Rhea" id="RHEA-COMP:11605"/>
        <dbReference type="ChEBI" id="CHEBI:15378"/>
        <dbReference type="ChEBI" id="CHEBI:30013"/>
        <dbReference type="ChEBI" id="CHEBI:30616"/>
        <dbReference type="ChEBI" id="CHEBI:61977"/>
        <dbReference type="ChEBI" id="CHEBI:456216"/>
        <dbReference type="EC" id="2.7.11.1"/>
    </reaction>
</comment>
<dbReference type="AlphaFoldDB" id="A0A175YQP2"/>
<evidence type="ECO:0000256" key="3">
    <source>
        <dbReference type="ARBA" id="ARBA00022490"/>
    </source>
</evidence>
<dbReference type="PROSITE" id="PS50011">
    <property type="entry name" value="PROTEIN_KINASE_DOM"/>
    <property type="match status" value="1"/>
</dbReference>
<keyword evidence="12" id="KW-0131">Cell cycle</keyword>
<keyword evidence="3" id="KW-0963">Cytoplasm</keyword>
<keyword evidence="6" id="KW-0808">Transferase</keyword>
<organism evidence="17">
    <name type="scientific">Daucus carota subsp. sativus</name>
    <name type="common">Carrot</name>
    <dbReference type="NCBI Taxonomy" id="79200"/>
    <lineage>
        <taxon>Eukaryota</taxon>
        <taxon>Viridiplantae</taxon>
        <taxon>Streptophyta</taxon>
        <taxon>Embryophyta</taxon>
        <taxon>Tracheophyta</taxon>
        <taxon>Spermatophyta</taxon>
        <taxon>Magnoliopsida</taxon>
        <taxon>eudicotyledons</taxon>
        <taxon>Gunneridae</taxon>
        <taxon>Pentapetalae</taxon>
        <taxon>asterids</taxon>
        <taxon>campanulids</taxon>
        <taxon>Apiales</taxon>
        <taxon>Apiaceae</taxon>
        <taxon>Apioideae</taxon>
        <taxon>Scandiceae</taxon>
        <taxon>Daucinae</taxon>
        <taxon>Daucus</taxon>
        <taxon>Daucus sect. Daucus</taxon>
    </lineage>
</organism>
<evidence type="ECO:0000256" key="7">
    <source>
        <dbReference type="ARBA" id="ARBA00022737"/>
    </source>
</evidence>
<dbReference type="GO" id="GO:0051301">
    <property type="term" value="P:cell division"/>
    <property type="evidence" value="ECO:0007669"/>
    <property type="project" value="UniProtKB-KW"/>
</dbReference>
<evidence type="ECO:0000256" key="11">
    <source>
        <dbReference type="ARBA" id="ARBA00023212"/>
    </source>
</evidence>
<dbReference type="Gene3D" id="1.25.10.10">
    <property type="entry name" value="Leucine-rich Repeat Variant"/>
    <property type="match status" value="2"/>
</dbReference>
<dbReference type="InterPro" id="IPR000225">
    <property type="entry name" value="Armadillo"/>
</dbReference>
<dbReference type="GO" id="GO:0005815">
    <property type="term" value="C:microtubule organizing center"/>
    <property type="evidence" value="ECO:0007669"/>
    <property type="project" value="UniProtKB-SubCell"/>
</dbReference>
<dbReference type="InterPro" id="IPR017441">
    <property type="entry name" value="Protein_kinase_ATP_BS"/>
</dbReference>
<keyword evidence="4" id="KW-0723">Serine/threonine-protein kinase</keyword>
<evidence type="ECO:0000256" key="14">
    <source>
        <dbReference type="ARBA" id="ARBA00048679"/>
    </source>
</evidence>
<keyword evidence="9" id="KW-0418">Kinase</keyword>
<proteinExistence type="predicted"/>
<name>A0A175YQP2_DAUCS</name>
<evidence type="ECO:0000256" key="9">
    <source>
        <dbReference type="ARBA" id="ARBA00022777"/>
    </source>
</evidence>
<dbReference type="InterPro" id="IPR000719">
    <property type="entry name" value="Prot_kinase_dom"/>
</dbReference>
<dbReference type="PROSITE" id="PS00108">
    <property type="entry name" value="PROTEIN_KINASE_ST"/>
    <property type="match status" value="1"/>
</dbReference>
<evidence type="ECO:0000256" key="5">
    <source>
        <dbReference type="ARBA" id="ARBA00022618"/>
    </source>
</evidence>
<reference evidence="17" key="1">
    <citation type="journal article" date="2016" name="Nat. Genet.">
        <title>A high-quality carrot genome assembly provides new insights into carotenoid accumulation and asterid genome evolution.</title>
        <authorList>
            <person name="Iorizzo M."/>
            <person name="Ellison S."/>
            <person name="Senalik D."/>
            <person name="Zeng P."/>
            <person name="Satapoomin P."/>
            <person name="Huang J."/>
            <person name="Bowman M."/>
            <person name="Iovene M."/>
            <person name="Sanseverino W."/>
            <person name="Cavagnaro P."/>
            <person name="Yildiz M."/>
            <person name="Macko-Podgorni A."/>
            <person name="Moranska E."/>
            <person name="Grzebelus E."/>
            <person name="Grzebelus D."/>
            <person name="Ashrafi H."/>
            <person name="Zheng Z."/>
            <person name="Cheng S."/>
            <person name="Spooner D."/>
            <person name="Van Deynze A."/>
            <person name="Simon P."/>
        </authorList>
    </citation>
    <scope>NUCLEOTIDE SEQUENCE [LARGE SCALE GENOMIC DNA]</scope>
    <source>
        <tissue evidence="17">Leaf</tissue>
    </source>
</reference>
<dbReference type="InterPro" id="IPR008271">
    <property type="entry name" value="Ser/Thr_kinase_AS"/>
</dbReference>
<evidence type="ECO:0000256" key="1">
    <source>
        <dbReference type="ARBA" id="ARBA00004267"/>
    </source>
</evidence>